<proteinExistence type="predicted"/>
<protein>
    <submittedName>
        <fullName evidence="1">Uncharacterized protein</fullName>
    </submittedName>
</protein>
<organism evidence="1 2">
    <name type="scientific">Pseudomonas fluorescens</name>
    <dbReference type="NCBI Taxonomy" id="294"/>
    <lineage>
        <taxon>Bacteria</taxon>
        <taxon>Pseudomonadati</taxon>
        <taxon>Pseudomonadota</taxon>
        <taxon>Gammaproteobacteria</taxon>
        <taxon>Pseudomonadales</taxon>
        <taxon>Pseudomonadaceae</taxon>
        <taxon>Pseudomonas</taxon>
    </lineage>
</organism>
<dbReference type="Proteomes" id="UP000381093">
    <property type="component" value="Unassembled WGS sequence"/>
</dbReference>
<dbReference type="EMBL" id="CABVHW010000004">
    <property type="protein sequence ID" value="VVN90442.1"/>
    <property type="molecule type" value="Genomic_DNA"/>
</dbReference>
<name>A0A5E7BDZ2_PSEFL</name>
<evidence type="ECO:0000313" key="2">
    <source>
        <dbReference type="Proteomes" id="UP000381093"/>
    </source>
</evidence>
<dbReference type="AlphaFoldDB" id="A0A5E7BDZ2"/>
<gene>
    <name evidence="1" type="ORF">PS710_01836</name>
</gene>
<evidence type="ECO:0000313" key="1">
    <source>
        <dbReference type="EMBL" id="VVN90442.1"/>
    </source>
</evidence>
<accession>A0A5E7BDZ2</accession>
<reference evidence="1 2" key="1">
    <citation type="submission" date="2019-09" db="EMBL/GenBank/DDBJ databases">
        <authorList>
            <person name="Chandra G."/>
            <person name="Truman W A."/>
        </authorList>
    </citation>
    <scope>NUCLEOTIDE SEQUENCE [LARGE SCALE GENOMIC DNA]</scope>
    <source>
        <strain evidence="1">PS710</strain>
    </source>
</reference>
<sequence>MGCLNLVYIAKAMPIEEAARRYLPAMQGVVQKIQAQLG</sequence>